<dbReference type="RefSeq" id="WP_139672896.1">
    <property type="nucleotide sequence ID" value="NZ_VDMN01000001.1"/>
</dbReference>
<dbReference type="PIRSF" id="PIRSF002741">
    <property type="entry name" value="MppA"/>
    <property type="match status" value="1"/>
</dbReference>
<evidence type="ECO:0000259" key="4">
    <source>
        <dbReference type="Pfam" id="PF00496"/>
    </source>
</evidence>
<dbReference type="OrthoDB" id="9803988at2"/>
<comment type="caution">
    <text evidence="5">The sequence shown here is derived from an EMBL/GenBank/DDBJ whole genome shotgun (WGS) entry which is preliminary data.</text>
</comment>
<reference evidence="5 6" key="1">
    <citation type="submission" date="2019-06" db="EMBL/GenBank/DDBJ databases">
        <title>The draft genome of Rhizobium smilacinae PTYR-5.</title>
        <authorList>
            <person name="Liu L."/>
            <person name="Li L."/>
            <person name="Zhang X."/>
        </authorList>
    </citation>
    <scope>NUCLEOTIDE SEQUENCE [LARGE SCALE GENOMIC DNA]</scope>
    <source>
        <strain evidence="5 6">PTYR-5</strain>
    </source>
</reference>
<dbReference type="Gene3D" id="3.40.190.10">
    <property type="entry name" value="Periplasmic binding protein-like II"/>
    <property type="match status" value="1"/>
</dbReference>
<comment type="similarity">
    <text evidence="2">Belongs to the bacterial solute-binding protein 5 family.</text>
</comment>
<dbReference type="GO" id="GO:0015833">
    <property type="term" value="P:peptide transport"/>
    <property type="evidence" value="ECO:0007669"/>
    <property type="project" value="TreeGrafter"/>
</dbReference>
<dbReference type="Proteomes" id="UP000311605">
    <property type="component" value="Unassembled WGS sequence"/>
</dbReference>
<comment type="subcellular location">
    <subcellularLocation>
        <location evidence="1">Periplasm</location>
    </subcellularLocation>
</comment>
<evidence type="ECO:0000313" key="6">
    <source>
        <dbReference type="Proteomes" id="UP000311605"/>
    </source>
</evidence>
<keyword evidence="6" id="KW-1185">Reference proteome</keyword>
<dbReference type="SUPFAM" id="SSF53850">
    <property type="entry name" value="Periplasmic binding protein-like II"/>
    <property type="match status" value="1"/>
</dbReference>
<dbReference type="InterPro" id="IPR030678">
    <property type="entry name" value="Peptide/Ni-bd"/>
</dbReference>
<evidence type="ECO:0000256" key="3">
    <source>
        <dbReference type="ARBA" id="ARBA00022729"/>
    </source>
</evidence>
<sequence>MMSWFFRNFVGERGARQRPTASPRSLACVALATVTIVGFAGIDVQASQADRILRIAVTGEPGTLDPQREVSNVGNPIIANIFDTLIVADPSQNYQLQPGLAESWTRVSPNTLVLHLRQGVKFQDGSDFTADDVVFTFDPARILTDTWPGAMKVYWQGVTFTKTNDFEVRVTTDQPDHVLEYRLAHSTGSIISRSAFRRSKSLDAWSRAPVGTGPYSVAEFRSGDAIILRANNAYWGGPPPVAQIRWQVVPEVASRLAGLVSGDYDIVTNLPPDQLAQVERHGALEVTGGPVNNILLYVFDTKNELYKDKRIRQAINLCIDRKQIVDGLWSGRTVVPNGNQYGAFKDLFIEDHPGPSYDPERAAILAREAGYKGEPLPLRIRANYYPNEISTAEAAAAMCLDAGINLKIEVKENSDEMWGALRAYSNSMQYPDPLGGILRNWGPGSNEEKRGILTNVKTAGFFADVATIKTSFDVSERKAAFSRVLDWWDEEAPGVILYQNANFYGKTRSINWSAPPSFDMDFRPSKLSFGTN</sequence>
<name>A0A5C4XPW8_9HYPH</name>
<keyword evidence="3" id="KW-0732">Signal</keyword>
<dbReference type="EMBL" id="VDMN01000001">
    <property type="protein sequence ID" value="TNM65348.1"/>
    <property type="molecule type" value="Genomic_DNA"/>
</dbReference>
<proteinExistence type="inferred from homology"/>
<dbReference type="PANTHER" id="PTHR30290:SF38">
    <property type="entry name" value="D,D-DIPEPTIDE-BINDING PERIPLASMIC PROTEIN DDPA-RELATED"/>
    <property type="match status" value="1"/>
</dbReference>
<dbReference type="InterPro" id="IPR039424">
    <property type="entry name" value="SBP_5"/>
</dbReference>
<protein>
    <recommendedName>
        <fullName evidence="4">Solute-binding protein family 5 domain-containing protein</fullName>
    </recommendedName>
</protein>
<dbReference type="Gene3D" id="3.10.105.10">
    <property type="entry name" value="Dipeptide-binding Protein, Domain 3"/>
    <property type="match status" value="1"/>
</dbReference>
<evidence type="ECO:0000313" key="5">
    <source>
        <dbReference type="EMBL" id="TNM65348.1"/>
    </source>
</evidence>
<feature type="domain" description="Solute-binding protein family 5" evidence="4">
    <location>
        <begin position="96"/>
        <end position="426"/>
    </location>
</feature>
<dbReference type="InterPro" id="IPR000914">
    <property type="entry name" value="SBP_5_dom"/>
</dbReference>
<organism evidence="5 6">
    <name type="scientific">Aliirhizobium smilacinae</name>
    <dbReference type="NCBI Taxonomy" id="1395944"/>
    <lineage>
        <taxon>Bacteria</taxon>
        <taxon>Pseudomonadati</taxon>
        <taxon>Pseudomonadota</taxon>
        <taxon>Alphaproteobacteria</taxon>
        <taxon>Hyphomicrobiales</taxon>
        <taxon>Rhizobiaceae</taxon>
        <taxon>Aliirhizobium</taxon>
    </lineage>
</organism>
<dbReference type="PANTHER" id="PTHR30290">
    <property type="entry name" value="PERIPLASMIC BINDING COMPONENT OF ABC TRANSPORTER"/>
    <property type="match status" value="1"/>
</dbReference>
<dbReference type="GO" id="GO:0043190">
    <property type="term" value="C:ATP-binding cassette (ABC) transporter complex"/>
    <property type="evidence" value="ECO:0007669"/>
    <property type="project" value="InterPro"/>
</dbReference>
<dbReference type="Pfam" id="PF00496">
    <property type="entry name" value="SBP_bac_5"/>
    <property type="match status" value="1"/>
</dbReference>
<dbReference type="GO" id="GO:0030288">
    <property type="term" value="C:outer membrane-bounded periplasmic space"/>
    <property type="evidence" value="ECO:0007669"/>
    <property type="project" value="UniProtKB-ARBA"/>
</dbReference>
<dbReference type="AlphaFoldDB" id="A0A5C4XPW8"/>
<gene>
    <name evidence="5" type="ORF">FHP24_03475</name>
</gene>
<dbReference type="GO" id="GO:1904680">
    <property type="term" value="F:peptide transmembrane transporter activity"/>
    <property type="evidence" value="ECO:0007669"/>
    <property type="project" value="TreeGrafter"/>
</dbReference>
<dbReference type="Gene3D" id="3.90.76.10">
    <property type="entry name" value="Dipeptide-binding Protein, Domain 1"/>
    <property type="match status" value="1"/>
</dbReference>
<evidence type="ECO:0000256" key="2">
    <source>
        <dbReference type="ARBA" id="ARBA00005695"/>
    </source>
</evidence>
<accession>A0A5C4XPW8</accession>
<evidence type="ECO:0000256" key="1">
    <source>
        <dbReference type="ARBA" id="ARBA00004418"/>
    </source>
</evidence>